<name>B2CKW6_BUTOI</name>
<feature type="transmembrane region" description="Helical" evidence="11">
    <location>
        <begin position="6"/>
        <end position="24"/>
    </location>
</feature>
<dbReference type="RefSeq" id="YP_001936220.1">
    <property type="nucleotide sequence ID" value="NC_010765.1"/>
</dbReference>
<keyword evidence="6 11" id="KW-1133">Transmembrane helix</keyword>
<comment type="subcellular location">
    <subcellularLocation>
        <location evidence="1">Membrane</location>
        <topology evidence="1">Multi-pass membrane protein</topology>
    </subcellularLocation>
</comment>
<comment type="catalytic activity">
    <reaction evidence="10">
        <text>a ubiquinone + NADH + 5 H(+)(in) = a ubiquinol + NAD(+) + 4 H(+)(out)</text>
        <dbReference type="Rhea" id="RHEA:29091"/>
        <dbReference type="Rhea" id="RHEA-COMP:9565"/>
        <dbReference type="Rhea" id="RHEA-COMP:9566"/>
        <dbReference type="ChEBI" id="CHEBI:15378"/>
        <dbReference type="ChEBI" id="CHEBI:16389"/>
        <dbReference type="ChEBI" id="CHEBI:17976"/>
        <dbReference type="ChEBI" id="CHEBI:57540"/>
        <dbReference type="ChEBI" id="CHEBI:57945"/>
        <dbReference type="EC" id="7.1.1.2"/>
    </reaction>
</comment>
<proteinExistence type="inferred from homology"/>
<protein>
    <recommendedName>
        <fullName evidence="3">NADH-ubiquinone oxidoreductase chain 4L</fullName>
    </recommendedName>
    <alternativeName>
        <fullName evidence="9">NADH dehydrogenase subunit 4L</fullName>
    </alternativeName>
</protein>
<dbReference type="AlphaFoldDB" id="B2CKW6"/>
<gene>
    <name evidence="12" type="primary">ND4L</name>
</gene>
<evidence type="ECO:0000256" key="3">
    <source>
        <dbReference type="ARBA" id="ARBA00016612"/>
    </source>
</evidence>
<organism evidence="12">
    <name type="scientific">Buthus occitanus</name>
    <name type="common">Common European scorpion</name>
    <dbReference type="NCBI Taxonomy" id="6868"/>
    <lineage>
        <taxon>Eukaryota</taxon>
        <taxon>Metazoa</taxon>
        <taxon>Ecdysozoa</taxon>
        <taxon>Arthropoda</taxon>
        <taxon>Chelicerata</taxon>
        <taxon>Arachnida</taxon>
        <taxon>Scorpiones</taxon>
        <taxon>Buthida</taxon>
        <taxon>Buthoidea</taxon>
        <taxon>Buthidae</taxon>
        <taxon>Buthus</taxon>
    </lineage>
</organism>
<dbReference type="Gene3D" id="1.10.287.3510">
    <property type="match status" value="1"/>
</dbReference>
<evidence type="ECO:0000256" key="2">
    <source>
        <dbReference type="ARBA" id="ARBA00010519"/>
    </source>
</evidence>
<evidence type="ECO:0000256" key="4">
    <source>
        <dbReference type="ARBA" id="ARBA00022692"/>
    </source>
</evidence>
<evidence type="ECO:0000256" key="9">
    <source>
        <dbReference type="ARBA" id="ARBA00031586"/>
    </source>
</evidence>
<dbReference type="GeneID" id="6335780"/>
<keyword evidence="8 11" id="KW-0472">Membrane</keyword>
<evidence type="ECO:0000256" key="8">
    <source>
        <dbReference type="ARBA" id="ARBA00023136"/>
    </source>
</evidence>
<feature type="transmembrane region" description="Helical" evidence="11">
    <location>
        <begin position="31"/>
        <end position="51"/>
    </location>
</feature>
<geneLocation type="mitochondrion" evidence="12"/>
<accession>B2CKW6</accession>
<keyword evidence="12" id="KW-0496">Mitochondrion</keyword>
<evidence type="ECO:0000256" key="6">
    <source>
        <dbReference type="ARBA" id="ARBA00022989"/>
    </source>
</evidence>
<comment type="similarity">
    <text evidence="2">Belongs to the complex I subunit 4L family.</text>
</comment>
<feature type="transmembrane region" description="Helical" evidence="11">
    <location>
        <begin position="57"/>
        <end position="80"/>
    </location>
</feature>
<evidence type="ECO:0000256" key="7">
    <source>
        <dbReference type="ARBA" id="ARBA00023027"/>
    </source>
</evidence>
<dbReference type="GO" id="GO:0008137">
    <property type="term" value="F:NADH dehydrogenase (ubiquinone) activity"/>
    <property type="evidence" value="ECO:0007669"/>
    <property type="project" value="UniProtKB-EC"/>
</dbReference>
<keyword evidence="4 11" id="KW-0812">Transmembrane</keyword>
<dbReference type="EMBL" id="EU523755">
    <property type="protein sequence ID" value="ACA66074.1"/>
    <property type="molecule type" value="Genomic_DNA"/>
</dbReference>
<evidence type="ECO:0000256" key="1">
    <source>
        <dbReference type="ARBA" id="ARBA00004141"/>
    </source>
</evidence>
<keyword evidence="7" id="KW-0520">NAD</keyword>
<evidence type="ECO:0000256" key="5">
    <source>
        <dbReference type="ARBA" id="ARBA00022967"/>
    </source>
</evidence>
<dbReference type="CTD" id="4539"/>
<evidence type="ECO:0000256" key="10">
    <source>
        <dbReference type="ARBA" id="ARBA00049551"/>
    </source>
</evidence>
<reference evidence="12" key="1">
    <citation type="journal article" date="2008" name="Mol. Biol. Evol.">
        <title>Parallel evolution of truncated transfer RNA genes in arachnid mitochondrial genomes.</title>
        <authorList>
            <person name="Masta S.E."/>
            <person name="Boore J.L."/>
        </authorList>
    </citation>
    <scope>NUCLEOTIDE SEQUENCE</scope>
</reference>
<dbReference type="InterPro" id="IPR039428">
    <property type="entry name" value="NUOK/Mnh_C1-like"/>
</dbReference>
<evidence type="ECO:0000313" key="12">
    <source>
        <dbReference type="EMBL" id="ACA66074.1"/>
    </source>
</evidence>
<sequence length="95" mass="10667">MSNYFFYLGLFSFIISILSLISRIKHILPLLLSIEMIILSVFILMASVSYMKNFDGSLFLIFLCLAVCEGTLGLSILISISRQFGNTFITSTNLL</sequence>
<dbReference type="GO" id="GO:0016020">
    <property type="term" value="C:membrane"/>
    <property type="evidence" value="ECO:0007669"/>
    <property type="project" value="UniProtKB-SubCell"/>
</dbReference>
<dbReference type="Pfam" id="PF00420">
    <property type="entry name" value="Oxidored_q2"/>
    <property type="match status" value="1"/>
</dbReference>
<evidence type="ECO:0000256" key="11">
    <source>
        <dbReference type="SAM" id="Phobius"/>
    </source>
</evidence>
<keyword evidence="5" id="KW-1278">Translocase</keyword>